<evidence type="ECO:0000256" key="1">
    <source>
        <dbReference type="SAM" id="MobiDB-lite"/>
    </source>
</evidence>
<keyword evidence="3" id="KW-1185">Reference proteome</keyword>
<gene>
    <name evidence="2" type="ORF">EVAR_13033_1</name>
</gene>
<feature type="region of interest" description="Disordered" evidence="1">
    <location>
        <begin position="77"/>
        <end position="98"/>
    </location>
</feature>
<comment type="caution">
    <text evidence="2">The sequence shown here is derived from an EMBL/GenBank/DDBJ whole genome shotgun (WGS) entry which is preliminary data.</text>
</comment>
<accession>A0A4C1VJA3</accession>
<dbReference type="EMBL" id="BGZK01000342">
    <property type="protein sequence ID" value="GBP37994.1"/>
    <property type="molecule type" value="Genomic_DNA"/>
</dbReference>
<reference evidence="2 3" key="1">
    <citation type="journal article" date="2019" name="Commun. Biol.">
        <title>The bagworm genome reveals a unique fibroin gene that provides high tensile strength.</title>
        <authorList>
            <person name="Kono N."/>
            <person name="Nakamura H."/>
            <person name="Ohtoshi R."/>
            <person name="Tomita M."/>
            <person name="Numata K."/>
            <person name="Arakawa K."/>
        </authorList>
    </citation>
    <scope>NUCLEOTIDE SEQUENCE [LARGE SCALE GENOMIC DNA]</scope>
</reference>
<protein>
    <submittedName>
        <fullName evidence="2">Uncharacterized protein</fullName>
    </submittedName>
</protein>
<proteinExistence type="predicted"/>
<organism evidence="2 3">
    <name type="scientific">Eumeta variegata</name>
    <name type="common">Bagworm moth</name>
    <name type="synonym">Eumeta japonica</name>
    <dbReference type="NCBI Taxonomy" id="151549"/>
    <lineage>
        <taxon>Eukaryota</taxon>
        <taxon>Metazoa</taxon>
        <taxon>Ecdysozoa</taxon>
        <taxon>Arthropoda</taxon>
        <taxon>Hexapoda</taxon>
        <taxon>Insecta</taxon>
        <taxon>Pterygota</taxon>
        <taxon>Neoptera</taxon>
        <taxon>Endopterygota</taxon>
        <taxon>Lepidoptera</taxon>
        <taxon>Glossata</taxon>
        <taxon>Ditrysia</taxon>
        <taxon>Tineoidea</taxon>
        <taxon>Psychidae</taxon>
        <taxon>Oiketicinae</taxon>
        <taxon>Eumeta</taxon>
    </lineage>
</organism>
<dbReference type="Proteomes" id="UP000299102">
    <property type="component" value="Unassembled WGS sequence"/>
</dbReference>
<sequence length="166" mass="19078">MATKELRTTRTCTCGRNTSAANDAGPPIRIEGASLIRPLVIAGFSTKTRRPPDSRCCCDESSKNIIIKTIPIKRNGIKKKIPPRRRDRPPKSTRPVAPACAPLRRRTDTGRYALRLQLGEYPARCYGFRNLCYLMKYRFYRFLKKRNDVEFNNRKEGSVFIRSLLL</sequence>
<evidence type="ECO:0000313" key="2">
    <source>
        <dbReference type="EMBL" id="GBP37994.1"/>
    </source>
</evidence>
<evidence type="ECO:0000313" key="3">
    <source>
        <dbReference type="Proteomes" id="UP000299102"/>
    </source>
</evidence>
<dbReference type="AlphaFoldDB" id="A0A4C1VJA3"/>
<feature type="compositionally biased region" description="Basic residues" evidence="1">
    <location>
        <begin position="77"/>
        <end position="88"/>
    </location>
</feature>
<name>A0A4C1VJA3_EUMVA</name>